<dbReference type="InterPro" id="IPR017901">
    <property type="entry name" value="C-CAP_CF_C-like"/>
</dbReference>
<feature type="domain" description="C-CAP/cofactor C-like" evidence="1">
    <location>
        <begin position="7"/>
        <end position="175"/>
    </location>
</feature>
<dbReference type="EMBL" id="KI913140">
    <property type="protein sequence ID" value="ETV75372.1"/>
    <property type="molecule type" value="Genomic_DNA"/>
</dbReference>
<dbReference type="Gene3D" id="2.160.20.70">
    <property type="match status" value="1"/>
</dbReference>
<sequence length="193" mass="21144">MGVQSMPTLLRAMQTRRPPLCVDNACDQRLVLDAEATTAGLHLRNVARCDIECVGRRVAQITMENCEDVRVVFVSVVAAVDVMRCCRVQLTYTGTCGTITIDGSSHIAVHIPAATVHSTWVVCTRVSHLSVLTHNHEHNDKGDVSSPSAVCSHRLESTPDTLELESVDEGSTITWQDSAFICTRVQRQTLFAL</sequence>
<dbReference type="GeneID" id="20812220"/>
<dbReference type="GO" id="GO:0007010">
    <property type="term" value="P:cytoskeleton organization"/>
    <property type="evidence" value="ECO:0007669"/>
    <property type="project" value="InterPro"/>
</dbReference>
<dbReference type="GO" id="GO:0003779">
    <property type="term" value="F:actin binding"/>
    <property type="evidence" value="ECO:0007669"/>
    <property type="project" value="InterPro"/>
</dbReference>
<dbReference type="VEuPathDB" id="FungiDB:H257_10224"/>
<protein>
    <recommendedName>
        <fullName evidence="1">C-CAP/cofactor C-like domain-containing protein</fullName>
    </recommendedName>
</protein>
<dbReference type="RefSeq" id="XP_009835006.1">
    <property type="nucleotide sequence ID" value="XM_009836704.1"/>
</dbReference>
<dbReference type="InterPro" id="IPR036223">
    <property type="entry name" value="CAP_C_sf"/>
</dbReference>
<gene>
    <name evidence="2" type="ORF">H257_10224</name>
</gene>
<name>W4G6N6_APHAT</name>
<evidence type="ECO:0000313" key="2">
    <source>
        <dbReference type="EMBL" id="ETV75372.1"/>
    </source>
</evidence>
<dbReference type="InterPro" id="IPR013912">
    <property type="entry name" value="Adenylate_cyclase-assoc_CAP_C"/>
</dbReference>
<organism evidence="2">
    <name type="scientific">Aphanomyces astaci</name>
    <name type="common">Crayfish plague agent</name>
    <dbReference type="NCBI Taxonomy" id="112090"/>
    <lineage>
        <taxon>Eukaryota</taxon>
        <taxon>Sar</taxon>
        <taxon>Stramenopiles</taxon>
        <taxon>Oomycota</taxon>
        <taxon>Saprolegniomycetes</taxon>
        <taxon>Saprolegniales</taxon>
        <taxon>Verrucalvaceae</taxon>
        <taxon>Aphanomyces</taxon>
    </lineage>
</organism>
<dbReference type="InterPro" id="IPR016098">
    <property type="entry name" value="CAP/MinC_C"/>
</dbReference>
<dbReference type="OrthoDB" id="77251at2759"/>
<evidence type="ECO:0000259" key="1">
    <source>
        <dbReference type="PROSITE" id="PS51329"/>
    </source>
</evidence>
<dbReference type="SUPFAM" id="SSF69340">
    <property type="entry name" value="C-terminal domain of adenylylcyclase associated protein"/>
    <property type="match status" value="1"/>
</dbReference>
<accession>W4G6N6</accession>
<dbReference type="Pfam" id="PF08603">
    <property type="entry name" value="CAP_C"/>
    <property type="match status" value="1"/>
</dbReference>
<reference evidence="2" key="1">
    <citation type="submission" date="2013-12" db="EMBL/GenBank/DDBJ databases">
        <title>The Genome Sequence of Aphanomyces astaci APO3.</title>
        <authorList>
            <consortium name="The Broad Institute Genomics Platform"/>
            <person name="Russ C."/>
            <person name="Tyler B."/>
            <person name="van West P."/>
            <person name="Dieguez-Uribeondo J."/>
            <person name="Young S.K."/>
            <person name="Zeng Q."/>
            <person name="Gargeya S."/>
            <person name="Fitzgerald M."/>
            <person name="Abouelleil A."/>
            <person name="Alvarado L."/>
            <person name="Chapman S.B."/>
            <person name="Gainer-Dewar J."/>
            <person name="Goldberg J."/>
            <person name="Griggs A."/>
            <person name="Gujja S."/>
            <person name="Hansen M."/>
            <person name="Howarth C."/>
            <person name="Imamovic A."/>
            <person name="Ireland A."/>
            <person name="Larimer J."/>
            <person name="McCowan C."/>
            <person name="Murphy C."/>
            <person name="Pearson M."/>
            <person name="Poon T.W."/>
            <person name="Priest M."/>
            <person name="Roberts A."/>
            <person name="Saif S."/>
            <person name="Shea T."/>
            <person name="Sykes S."/>
            <person name="Wortman J."/>
            <person name="Nusbaum C."/>
            <person name="Birren B."/>
        </authorList>
    </citation>
    <scope>NUCLEOTIDE SEQUENCE [LARGE SCALE GENOMIC DNA]</scope>
    <source>
        <strain evidence="2">APO3</strain>
    </source>
</reference>
<proteinExistence type="predicted"/>
<dbReference type="PROSITE" id="PS51329">
    <property type="entry name" value="C_CAP_COFACTOR_C"/>
    <property type="match status" value="1"/>
</dbReference>
<dbReference type="AlphaFoldDB" id="W4G6N6"/>